<dbReference type="Gene3D" id="2.130.10.10">
    <property type="entry name" value="YVTN repeat-like/Quinoprotein amine dehydrogenase"/>
    <property type="match status" value="1"/>
</dbReference>
<organism evidence="1 2">
    <name type="scientific">Thermococcus gorgonarius</name>
    <dbReference type="NCBI Taxonomy" id="71997"/>
    <lineage>
        <taxon>Archaea</taxon>
        <taxon>Methanobacteriati</taxon>
        <taxon>Methanobacteriota</taxon>
        <taxon>Thermococci</taxon>
        <taxon>Thermococcales</taxon>
        <taxon>Thermococcaceae</taxon>
        <taxon>Thermococcus</taxon>
    </lineage>
</organism>
<dbReference type="AlphaFoldDB" id="A0A2Z2MA59"/>
<dbReference type="RefSeq" id="WP_088885122.1">
    <property type="nucleotide sequence ID" value="NZ_CP014855.1"/>
</dbReference>
<dbReference type="GeneID" id="33331773"/>
<proteinExistence type="predicted"/>
<keyword evidence="2" id="KW-1185">Reference proteome</keyword>
<dbReference type="PANTHER" id="PTHR42754:SF1">
    <property type="entry name" value="LIPOPROTEIN"/>
    <property type="match status" value="1"/>
</dbReference>
<name>A0A2Z2MA59_THEGO</name>
<accession>A0A2Z2MA59</accession>
<protein>
    <submittedName>
        <fullName evidence="1">Uncharacterized protein</fullName>
    </submittedName>
</protein>
<dbReference type="InterPro" id="IPR015943">
    <property type="entry name" value="WD40/YVTN_repeat-like_dom_sf"/>
</dbReference>
<dbReference type="KEGG" id="tgg:A3K92_04445"/>
<evidence type="ECO:0000313" key="2">
    <source>
        <dbReference type="Proteomes" id="UP000250134"/>
    </source>
</evidence>
<sequence length="507" mass="55585">MRKLLPFLVVLMLSELAGASIVLRVPDNGTVTYPWVIAGIGTDGREGFIIVTPFNVTSNGKPPSPGALVLDIGENGSLRWVKSARGASFYPSPEIQYAIANGSVVLVGRSDFGNPTDLWVIRLDHDGELLWSKDYNLDIGSGWITFVDDVSMAGNETIIATHVEYYSSGTYSSRPLLIVLDGNGRVLWARQYWLIHGPRELYSAAAGKLEDGYYLILHDNHGEYYYLNLGQNGEIKDAFRFQTRLKNSRLKNFFVKSATSAGKTLYFLGGSSNGTVLGMILNGEVLWSRLYTLTPKGTCRRPREENASLVSVATYSTEPSDSLVFSRGYLFFQPAVSREFNLTCDGLNRVYAVIKTDGMGNVLTKFAAVENTTKFGVFMNPKGLAINGDSFIALWSLSYTNGSFVRFRDIVLISEFGKSPQGSLKAYPIEVTTNLAGVTLVHDGEFESRVVAFTTADLPLKVEKAGMPPFLAVETLKDKHEEKICGPGVVVLVALFTPLVLASVKNL</sequence>
<dbReference type="PANTHER" id="PTHR42754">
    <property type="entry name" value="ENDOGLUCANASE"/>
    <property type="match status" value="1"/>
</dbReference>
<dbReference type="EMBL" id="CP014855">
    <property type="protein sequence ID" value="ASJ00784.1"/>
    <property type="molecule type" value="Genomic_DNA"/>
</dbReference>
<dbReference type="Proteomes" id="UP000250134">
    <property type="component" value="Chromosome"/>
</dbReference>
<dbReference type="OrthoDB" id="98274at2157"/>
<reference evidence="1 2" key="1">
    <citation type="submission" date="2016-03" db="EMBL/GenBank/DDBJ databases">
        <title>Complete genome sequence of Thermococcus gorgonarius.</title>
        <authorList>
            <person name="Oger P.M."/>
        </authorList>
    </citation>
    <scope>NUCLEOTIDE SEQUENCE [LARGE SCALE GENOMIC DNA]</scope>
    <source>
        <strain evidence="1 2">W-12</strain>
    </source>
</reference>
<evidence type="ECO:0000313" key="1">
    <source>
        <dbReference type="EMBL" id="ASJ00784.1"/>
    </source>
</evidence>
<gene>
    <name evidence="1" type="ORF">A3K92_04445</name>
</gene>
<dbReference type="SUPFAM" id="SSF50998">
    <property type="entry name" value="Quinoprotein alcohol dehydrogenase-like"/>
    <property type="match status" value="1"/>
</dbReference>
<dbReference type="InterPro" id="IPR011047">
    <property type="entry name" value="Quinoprotein_ADH-like_sf"/>
</dbReference>